<evidence type="ECO:0000313" key="1">
    <source>
        <dbReference type="EMBL" id="KAH8004118.1"/>
    </source>
</evidence>
<organism evidence="1 2">
    <name type="scientific">Sphaerodactylus townsendi</name>
    <dbReference type="NCBI Taxonomy" id="933632"/>
    <lineage>
        <taxon>Eukaryota</taxon>
        <taxon>Metazoa</taxon>
        <taxon>Chordata</taxon>
        <taxon>Craniata</taxon>
        <taxon>Vertebrata</taxon>
        <taxon>Euteleostomi</taxon>
        <taxon>Lepidosauria</taxon>
        <taxon>Squamata</taxon>
        <taxon>Bifurcata</taxon>
        <taxon>Gekkota</taxon>
        <taxon>Sphaerodactylidae</taxon>
        <taxon>Sphaerodactylus</taxon>
    </lineage>
</organism>
<protein>
    <submittedName>
        <fullName evidence="1">Uncharacterized protein</fullName>
    </submittedName>
</protein>
<name>A0ACB8FF31_9SAUR</name>
<proteinExistence type="predicted"/>
<reference evidence="1" key="1">
    <citation type="submission" date="2021-08" db="EMBL/GenBank/DDBJ databases">
        <title>The first chromosome-level gecko genome reveals the dynamic sex chromosomes of Neotropical dwarf geckos (Sphaerodactylidae: Sphaerodactylus).</title>
        <authorList>
            <person name="Pinto B.J."/>
            <person name="Keating S.E."/>
            <person name="Gamble T."/>
        </authorList>
    </citation>
    <scope>NUCLEOTIDE SEQUENCE</scope>
    <source>
        <strain evidence="1">TG3544</strain>
    </source>
</reference>
<dbReference type="EMBL" id="CM037617">
    <property type="protein sequence ID" value="KAH8004118.1"/>
    <property type="molecule type" value="Genomic_DNA"/>
</dbReference>
<accession>A0ACB8FF31</accession>
<gene>
    <name evidence="1" type="ORF">K3G42_003766</name>
</gene>
<keyword evidence="2" id="KW-1185">Reference proteome</keyword>
<evidence type="ECO:0000313" key="2">
    <source>
        <dbReference type="Proteomes" id="UP000827872"/>
    </source>
</evidence>
<dbReference type="Proteomes" id="UP000827872">
    <property type="component" value="Linkage Group LG04"/>
</dbReference>
<sequence>MNSAPGLRFQVQGLLLVLLCGCIYLQGTDAKWRPSINSTWEIRPSFGQNFSVPCQGSSAFRTCSIYWLANGSFVEELYPDGAVREEEAREISHGPGRHHLLSRELVFHAFSKRDLRTTFRRWGPGAERVAAEYLRSLEAELQGCPGTGLMAHVAPPSETLKRRGRGSVVAVSCQSA</sequence>
<comment type="caution">
    <text evidence="1">The sequence shown here is derived from an EMBL/GenBank/DDBJ whole genome shotgun (WGS) entry which is preliminary data.</text>
</comment>